<dbReference type="PROSITE" id="PS51910">
    <property type="entry name" value="GH18_2"/>
    <property type="match status" value="1"/>
</dbReference>
<dbReference type="PROSITE" id="PS01095">
    <property type="entry name" value="GH18_1"/>
    <property type="match status" value="1"/>
</dbReference>
<dbReference type="PROSITE" id="PS51173">
    <property type="entry name" value="CBM2"/>
    <property type="match status" value="1"/>
</dbReference>
<feature type="domain" description="CBM2" evidence="12">
    <location>
        <begin position="449"/>
        <end position="556"/>
    </location>
</feature>
<comment type="similarity">
    <text evidence="9">Belongs to the glycosyl hydrolase 18 family.</text>
</comment>
<gene>
    <name evidence="14" type="ORF">INT44_001393</name>
</gene>
<dbReference type="CDD" id="cd02877">
    <property type="entry name" value="GH18_hevamine_XipI_class_III"/>
    <property type="match status" value="1"/>
</dbReference>
<dbReference type="Gene3D" id="3.20.20.80">
    <property type="entry name" value="Glycosidases"/>
    <property type="match status" value="1"/>
</dbReference>
<dbReference type="Gene3D" id="2.60.40.290">
    <property type="match status" value="1"/>
</dbReference>
<dbReference type="InterPro" id="IPR045321">
    <property type="entry name" value="Cts1-like"/>
</dbReference>
<dbReference type="InterPro" id="IPR005089">
    <property type="entry name" value="CBM19"/>
</dbReference>
<dbReference type="GO" id="GO:0000272">
    <property type="term" value="P:polysaccharide catabolic process"/>
    <property type="evidence" value="ECO:0007669"/>
    <property type="project" value="UniProtKB-KW"/>
</dbReference>
<dbReference type="InterPro" id="IPR008965">
    <property type="entry name" value="CBM2/CBM3_carb-bd_dom_sf"/>
</dbReference>
<dbReference type="InterPro" id="IPR001919">
    <property type="entry name" value="CBD2"/>
</dbReference>
<evidence type="ECO:0000313" key="14">
    <source>
        <dbReference type="EMBL" id="KAG2188638.1"/>
    </source>
</evidence>
<evidence type="ECO:0000256" key="9">
    <source>
        <dbReference type="RuleBase" id="RU004453"/>
    </source>
</evidence>
<dbReference type="GO" id="GO:0030247">
    <property type="term" value="F:polysaccharide binding"/>
    <property type="evidence" value="ECO:0007669"/>
    <property type="project" value="InterPro"/>
</dbReference>
<feature type="domain" description="GH18" evidence="13">
    <location>
        <begin position="26"/>
        <end position="326"/>
    </location>
</feature>
<keyword evidence="15" id="KW-1185">Reference proteome</keyword>
<dbReference type="GO" id="GO:0008061">
    <property type="term" value="F:chitin binding"/>
    <property type="evidence" value="ECO:0007669"/>
    <property type="project" value="InterPro"/>
</dbReference>
<keyword evidence="6 8" id="KW-0326">Glycosidase</keyword>
<comment type="catalytic activity">
    <reaction evidence="1">
        <text>Random endo-hydrolysis of N-acetyl-beta-D-glucosaminide (1-&gt;4)-beta-linkages in chitin and chitodextrins.</text>
        <dbReference type="EC" id="3.2.1.14"/>
    </reaction>
</comment>
<evidence type="ECO:0000259" key="13">
    <source>
        <dbReference type="PROSITE" id="PS51910"/>
    </source>
</evidence>
<feature type="signal peptide" evidence="11">
    <location>
        <begin position="1"/>
        <end position="20"/>
    </location>
</feature>
<dbReference type="PANTHER" id="PTHR45708:SF49">
    <property type="entry name" value="ENDOCHITINASE"/>
    <property type="match status" value="1"/>
</dbReference>
<dbReference type="PANTHER" id="PTHR45708">
    <property type="entry name" value="ENDOCHITINASE"/>
    <property type="match status" value="1"/>
</dbReference>
<dbReference type="InterPro" id="IPR050542">
    <property type="entry name" value="Glycosyl_Hydrlase18_Chitinase"/>
</dbReference>
<keyword evidence="5" id="KW-0119">Carbohydrate metabolism</keyword>
<feature type="compositionally biased region" description="Low complexity" evidence="10">
    <location>
        <begin position="345"/>
        <end position="370"/>
    </location>
</feature>
<dbReference type="GO" id="GO:0008843">
    <property type="term" value="F:endochitinase activity"/>
    <property type="evidence" value="ECO:0007669"/>
    <property type="project" value="UniProtKB-EC"/>
</dbReference>
<evidence type="ECO:0000256" key="1">
    <source>
        <dbReference type="ARBA" id="ARBA00000822"/>
    </source>
</evidence>
<dbReference type="Pfam" id="PF03427">
    <property type="entry name" value="CBM_19"/>
    <property type="match status" value="1"/>
</dbReference>
<evidence type="ECO:0000256" key="5">
    <source>
        <dbReference type="ARBA" id="ARBA00023277"/>
    </source>
</evidence>
<evidence type="ECO:0000256" key="11">
    <source>
        <dbReference type="SAM" id="SignalP"/>
    </source>
</evidence>
<keyword evidence="4" id="KW-0146">Chitin degradation</keyword>
<evidence type="ECO:0000256" key="7">
    <source>
        <dbReference type="ARBA" id="ARBA00023326"/>
    </source>
</evidence>
<dbReference type="Pfam" id="PF00553">
    <property type="entry name" value="CBM_2"/>
    <property type="match status" value="1"/>
</dbReference>
<dbReference type="OrthoDB" id="6020543at2759"/>
<evidence type="ECO:0000259" key="12">
    <source>
        <dbReference type="PROSITE" id="PS51173"/>
    </source>
</evidence>
<dbReference type="Proteomes" id="UP000612746">
    <property type="component" value="Unassembled WGS sequence"/>
</dbReference>
<feature type="compositionally biased region" description="Polar residues" evidence="10">
    <location>
        <begin position="330"/>
        <end position="342"/>
    </location>
</feature>
<name>A0A8H7QBH9_9FUNG</name>
<evidence type="ECO:0000256" key="2">
    <source>
        <dbReference type="ARBA" id="ARBA00012729"/>
    </source>
</evidence>
<reference evidence="14" key="1">
    <citation type="submission" date="2020-12" db="EMBL/GenBank/DDBJ databases">
        <title>Metabolic potential, ecology and presence of endohyphal bacteria is reflected in genomic diversity of Mucoromycotina.</title>
        <authorList>
            <person name="Muszewska A."/>
            <person name="Okrasinska A."/>
            <person name="Steczkiewicz K."/>
            <person name="Drgas O."/>
            <person name="Orlowska M."/>
            <person name="Perlinska-Lenart U."/>
            <person name="Aleksandrzak-Piekarczyk T."/>
            <person name="Szatraj K."/>
            <person name="Zielenkiewicz U."/>
            <person name="Pilsyk S."/>
            <person name="Malc E."/>
            <person name="Mieczkowski P."/>
            <person name="Kruszewska J.S."/>
            <person name="Biernat P."/>
            <person name="Pawlowska J."/>
        </authorList>
    </citation>
    <scope>NUCLEOTIDE SEQUENCE</scope>
    <source>
        <strain evidence="14">WA0000051536</strain>
    </source>
</reference>
<dbReference type="GO" id="GO:0005576">
    <property type="term" value="C:extracellular region"/>
    <property type="evidence" value="ECO:0007669"/>
    <property type="project" value="TreeGrafter"/>
</dbReference>
<dbReference type="EMBL" id="JAEPRA010000002">
    <property type="protein sequence ID" value="KAG2188638.1"/>
    <property type="molecule type" value="Genomic_DNA"/>
</dbReference>
<dbReference type="InterPro" id="IPR017853">
    <property type="entry name" value="GH"/>
</dbReference>
<comment type="caution">
    <text evidence="14">The sequence shown here is derived from an EMBL/GenBank/DDBJ whole genome shotgun (WGS) entry which is preliminary data.</text>
</comment>
<feature type="chain" id="PRO_5034218826" description="chitinase" evidence="11">
    <location>
        <begin position="21"/>
        <end position="556"/>
    </location>
</feature>
<accession>A0A8H7QBH9</accession>
<evidence type="ECO:0000256" key="4">
    <source>
        <dbReference type="ARBA" id="ARBA00023024"/>
    </source>
</evidence>
<organism evidence="14 15">
    <name type="scientific">Umbelopsis vinacea</name>
    <dbReference type="NCBI Taxonomy" id="44442"/>
    <lineage>
        <taxon>Eukaryota</taxon>
        <taxon>Fungi</taxon>
        <taxon>Fungi incertae sedis</taxon>
        <taxon>Mucoromycota</taxon>
        <taxon>Mucoromycotina</taxon>
        <taxon>Umbelopsidomycetes</taxon>
        <taxon>Umbelopsidales</taxon>
        <taxon>Umbelopsidaceae</taxon>
        <taxon>Umbelopsis</taxon>
    </lineage>
</organism>
<keyword evidence="3 8" id="KW-0378">Hydrolase</keyword>
<dbReference type="Pfam" id="PF00704">
    <property type="entry name" value="Glyco_hydro_18"/>
    <property type="match status" value="1"/>
</dbReference>
<sequence length="556" mass="58201">MLKSTLGATLMLASASLSQAFNADGINYVNYWGQNSYGASGAPQANWQKNLASYCQDSVEDVLVLSFLTTFFGAGNKPVLDFSNASNNCTTFDGTTLLNCPQIGEDIKTCQAKGKKIILALGGAAGSYGFTSDSQASGFADTLWDIFGGGSSNTRPFGDAVIDGFDLDIEGGSASGYTAMINQLRTHFASDSSRSYYITGAPQCPFPDAYLGDALSNAWFDFVWVQFYNNYCSVQGGNFNFGTWDNWAKTQSKNPDVKIYLGVPGSTSAASSGYVPYNTLTGTIDSLKSQYSSFGGVMMWDASQAYSNTEVSPNFATAVSSYLHGGQASQVNNNSKTSSTSIGKPAGSSTSVKPSSTSSSSSIASPTSKACPVSGGSCTTGALACSGNSVAICDHEKWVLQSCPNSLVCASSTDGSAVYCNYGSAVQSQSCGTQSKFVGVAANSTNGIPKTQSPNAQVSYFINNVKNNQFQASFNVRAAGASPISNSWTLTFNAPQGQTVQKSSLGTVSQSGNTVTIKANRKKVPANSEAVLIDIVGSHNSTMFEGVDPKSIKFTW</sequence>
<dbReference type="InterPro" id="IPR012291">
    <property type="entry name" value="CBM2_carb-bd_dom_sf"/>
</dbReference>
<keyword evidence="11" id="KW-0732">Signal</keyword>
<dbReference type="EC" id="3.2.1.14" evidence="2"/>
<evidence type="ECO:0000313" key="15">
    <source>
        <dbReference type="Proteomes" id="UP000612746"/>
    </source>
</evidence>
<dbReference type="InterPro" id="IPR001223">
    <property type="entry name" value="Glyco_hydro18_cat"/>
</dbReference>
<dbReference type="SMART" id="SM00637">
    <property type="entry name" value="CBD_II"/>
    <property type="match status" value="1"/>
</dbReference>
<protein>
    <recommendedName>
        <fullName evidence="2">chitinase</fullName>
        <ecNumber evidence="2">3.2.1.14</ecNumber>
    </recommendedName>
</protein>
<proteinExistence type="inferred from homology"/>
<evidence type="ECO:0000256" key="8">
    <source>
        <dbReference type="RuleBase" id="RU000489"/>
    </source>
</evidence>
<feature type="region of interest" description="Disordered" evidence="10">
    <location>
        <begin position="330"/>
        <end position="370"/>
    </location>
</feature>
<dbReference type="InterPro" id="IPR001579">
    <property type="entry name" value="Glyco_hydro_18_chit_AS"/>
</dbReference>
<evidence type="ECO:0000256" key="10">
    <source>
        <dbReference type="SAM" id="MobiDB-lite"/>
    </source>
</evidence>
<keyword evidence="7" id="KW-0624">Polysaccharide degradation</keyword>
<dbReference type="SUPFAM" id="SSF49384">
    <property type="entry name" value="Carbohydrate-binding domain"/>
    <property type="match status" value="1"/>
</dbReference>
<evidence type="ECO:0000256" key="3">
    <source>
        <dbReference type="ARBA" id="ARBA00022801"/>
    </source>
</evidence>
<dbReference type="AlphaFoldDB" id="A0A8H7QBH9"/>
<evidence type="ECO:0000256" key="6">
    <source>
        <dbReference type="ARBA" id="ARBA00023295"/>
    </source>
</evidence>
<dbReference type="GO" id="GO:0006032">
    <property type="term" value="P:chitin catabolic process"/>
    <property type="evidence" value="ECO:0007669"/>
    <property type="project" value="UniProtKB-KW"/>
</dbReference>
<dbReference type="SUPFAM" id="SSF51445">
    <property type="entry name" value="(Trans)glycosidases"/>
    <property type="match status" value="1"/>
</dbReference>